<sequence>MLVQRHIATVCRLREKRASVFITIGFEYCNAAIKWTGQDANLQHKLGICS</sequence>
<dbReference type="EMBL" id="CM009757">
    <property type="protein sequence ID" value="PUZ40218.1"/>
    <property type="molecule type" value="Genomic_DNA"/>
</dbReference>
<dbReference type="Gramene" id="PUZ40218">
    <property type="protein sequence ID" value="PUZ40218"/>
    <property type="gene ID" value="GQ55_9G407700"/>
</dbReference>
<evidence type="ECO:0000313" key="2">
    <source>
        <dbReference type="Proteomes" id="UP000244336"/>
    </source>
</evidence>
<name>A0A2T7CA51_9POAL</name>
<proteinExistence type="predicted"/>
<keyword evidence="2" id="KW-1185">Reference proteome</keyword>
<evidence type="ECO:0000313" key="1">
    <source>
        <dbReference type="EMBL" id="PUZ40218.1"/>
    </source>
</evidence>
<organism evidence="1 2">
    <name type="scientific">Panicum hallii var. hallii</name>
    <dbReference type="NCBI Taxonomy" id="1504633"/>
    <lineage>
        <taxon>Eukaryota</taxon>
        <taxon>Viridiplantae</taxon>
        <taxon>Streptophyta</taxon>
        <taxon>Embryophyta</taxon>
        <taxon>Tracheophyta</taxon>
        <taxon>Spermatophyta</taxon>
        <taxon>Magnoliopsida</taxon>
        <taxon>Liliopsida</taxon>
        <taxon>Poales</taxon>
        <taxon>Poaceae</taxon>
        <taxon>PACMAD clade</taxon>
        <taxon>Panicoideae</taxon>
        <taxon>Panicodae</taxon>
        <taxon>Paniceae</taxon>
        <taxon>Panicinae</taxon>
        <taxon>Panicum</taxon>
        <taxon>Panicum sect. Panicum</taxon>
    </lineage>
</organism>
<dbReference type="OrthoDB" id="10511152at2759"/>
<protein>
    <submittedName>
        <fullName evidence="1">Uncharacterized protein</fullName>
    </submittedName>
</protein>
<reference evidence="1 2" key="1">
    <citation type="submission" date="2018-04" db="EMBL/GenBank/DDBJ databases">
        <title>WGS assembly of Panicum hallii var. hallii HAL2.</title>
        <authorList>
            <person name="Lovell J."/>
            <person name="Jenkins J."/>
            <person name="Lowry D."/>
            <person name="Mamidi S."/>
            <person name="Sreedasyam A."/>
            <person name="Weng X."/>
            <person name="Barry K."/>
            <person name="Bonette J."/>
            <person name="Campitelli B."/>
            <person name="Daum C."/>
            <person name="Gordon S."/>
            <person name="Gould B."/>
            <person name="Lipzen A."/>
            <person name="MacQueen A."/>
            <person name="Palacio-Mejia J."/>
            <person name="Plott C."/>
            <person name="Shakirov E."/>
            <person name="Shu S."/>
            <person name="Yoshinaga Y."/>
            <person name="Zane M."/>
            <person name="Rokhsar D."/>
            <person name="Grimwood J."/>
            <person name="Schmutz J."/>
            <person name="Juenger T."/>
        </authorList>
    </citation>
    <scope>NUCLEOTIDE SEQUENCE [LARGE SCALE GENOMIC DNA]</scope>
    <source>
        <strain evidence="2">cv. HAL2</strain>
    </source>
</reference>
<dbReference type="AlphaFoldDB" id="A0A2T7CA51"/>
<gene>
    <name evidence="1" type="ORF">GQ55_9G407700</name>
</gene>
<dbReference type="Proteomes" id="UP000244336">
    <property type="component" value="Chromosome 9"/>
</dbReference>
<accession>A0A2T7CA51</accession>